<evidence type="ECO:0000313" key="3">
    <source>
        <dbReference type="Proteomes" id="UP001174691"/>
    </source>
</evidence>
<feature type="non-terminal residue" evidence="2">
    <location>
        <position position="1"/>
    </location>
</feature>
<keyword evidence="2" id="KW-0812">Transmembrane</keyword>
<sequence length="159" mass="17233">SYISGSDSIEQPPPPGQDHTGLRPPELAHLRTDVGGGAPPRPARPTSTFGPPSGFEFGFPETPTEFQKSLMRFAFPVPHQIDGGWSVEYGRPDLGYMLKEWATGGADGRGILGRRTAVFVCGPPAMRVGVANTVARLQAEIWGDDELEEIFLHTENYAL</sequence>
<feature type="region of interest" description="Disordered" evidence="1">
    <location>
        <begin position="1"/>
        <end position="61"/>
    </location>
</feature>
<accession>A0AA38RMC0</accession>
<evidence type="ECO:0000256" key="1">
    <source>
        <dbReference type="SAM" id="MobiDB-lite"/>
    </source>
</evidence>
<dbReference type="AlphaFoldDB" id="A0AA38RMC0"/>
<gene>
    <name evidence="2" type="ORF">NKR19_g8871</name>
</gene>
<protein>
    <submittedName>
        <fullName evidence="2">Metalloreductase transmembrane</fullName>
    </submittedName>
</protein>
<proteinExistence type="predicted"/>
<feature type="compositionally biased region" description="Low complexity" evidence="1">
    <location>
        <begin position="44"/>
        <end position="61"/>
    </location>
</feature>
<dbReference type="EMBL" id="JANBVN010000192">
    <property type="protein sequence ID" value="KAJ9133919.1"/>
    <property type="molecule type" value="Genomic_DNA"/>
</dbReference>
<keyword evidence="3" id="KW-1185">Reference proteome</keyword>
<evidence type="ECO:0000313" key="2">
    <source>
        <dbReference type="EMBL" id="KAJ9133919.1"/>
    </source>
</evidence>
<dbReference type="Gene3D" id="3.40.50.80">
    <property type="entry name" value="Nucleotide-binding domain of ferredoxin-NADP reductase (FNR) module"/>
    <property type="match status" value="1"/>
</dbReference>
<organism evidence="2 3">
    <name type="scientific">Coniochaeta hoffmannii</name>
    <dbReference type="NCBI Taxonomy" id="91930"/>
    <lineage>
        <taxon>Eukaryota</taxon>
        <taxon>Fungi</taxon>
        <taxon>Dikarya</taxon>
        <taxon>Ascomycota</taxon>
        <taxon>Pezizomycotina</taxon>
        <taxon>Sordariomycetes</taxon>
        <taxon>Sordariomycetidae</taxon>
        <taxon>Coniochaetales</taxon>
        <taxon>Coniochaetaceae</taxon>
        <taxon>Coniochaeta</taxon>
    </lineage>
</organism>
<keyword evidence="2" id="KW-0472">Membrane</keyword>
<name>A0AA38RMC0_9PEZI</name>
<reference evidence="2" key="1">
    <citation type="submission" date="2022-07" db="EMBL/GenBank/DDBJ databases">
        <title>Fungi with potential for degradation of polypropylene.</title>
        <authorList>
            <person name="Gostincar C."/>
        </authorList>
    </citation>
    <scope>NUCLEOTIDE SEQUENCE</scope>
    <source>
        <strain evidence="2">EXF-13287</strain>
    </source>
</reference>
<dbReference type="Proteomes" id="UP001174691">
    <property type="component" value="Unassembled WGS sequence"/>
</dbReference>
<dbReference type="InterPro" id="IPR039261">
    <property type="entry name" value="FNR_nucleotide-bd"/>
</dbReference>
<comment type="caution">
    <text evidence="2">The sequence shown here is derived from an EMBL/GenBank/DDBJ whole genome shotgun (WGS) entry which is preliminary data.</text>
</comment>